<evidence type="ECO:0000313" key="3">
    <source>
        <dbReference type="Proteomes" id="UP000032568"/>
    </source>
</evidence>
<dbReference type="Proteomes" id="UP000032568">
    <property type="component" value="Chromosome"/>
</dbReference>
<evidence type="ECO:0000313" key="2">
    <source>
        <dbReference type="EMBL" id="WDD99471.1"/>
    </source>
</evidence>
<dbReference type="RefSeq" id="WP_044834103.1">
    <property type="nucleotide sequence ID" value="NZ_CP059735.1"/>
</dbReference>
<evidence type="ECO:0000259" key="1">
    <source>
        <dbReference type="Pfam" id="PF13480"/>
    </source>
</evidence>
<dbReference type="InterPro" id="IPR016181">
    <property type="entry name" value="Acyl_CoA_acyltransferase"/>
</dbReference>
<protein>
    <submittedName>
        <fullName evidence="2">GNAT family N-acetyltransferase</fullName>
    </submittedName>
</protein>
<dbReference type="AlphaFoldDB" id="A0AAF0C1X7"/>
<keyword evidence="3" id="KW-1185">Reference proteome</keyword>
<proteinExistence type="predicted"/>
<reference evidence="2 3" key="2">
    <citation type="journal article" date="2022" name="Mar. Drugs">
        <title>Bioassay-Guided Fractionation Leads to the Detection of Cholic Acid Generated by the Rare Thalassomonas sp.</title>
        <authorList>
            <person name="Pheiffer F."/>
            <person name="Schneider Y.K."/>
            <person name="Hansen E.H."/>
            <person name="Andersen J.H."/>
            <person name="Isaksson J."/>
            <person name="Busche T."/>
            <person name="R C."/>
            <person name="Kalinowski J."/>
            <person name="Zyl L.V."/>
            <person name="Trindade M."/>
        </authorList>
    </citation>
    <scope>NUCLEOTIDE SEQUENCE [LARGE SCALE GENOMIC DNA]</scope>
    <source>
        <strain evidence="2 3">A5K-106</strain>
    </source>
</reference>
<name>A0AAF0C1X7_9GAMM</name>
<organism evidence="2 3">
    <name type="scientific">Thalassomonas actiniarum</name>
    <dbReference type="NCBI Taxonomy" id="485447"/>
    <lineage>
        <taxon>Bacteria</taxon>
        <taxon>Pseudomonadati</taxon>
        <taxon>Pseudomonadota</taxon>
        <taxon>Gammaproteobacteria</taxon>
        <taxon>Alteromonadales</taxon>
        <taxon>Colwelliaceae</taxon>
        <taxon>Thalassomonas</taxon>
    </lineage>
</organism>
<dbReference type="SUPFAM" id="SSF55729">
    <property type="entry name" value="Acyl-CoA N-acyltransferases (Nat)"/>
    <property type="match status" value="1"/>
</dbReference>
<gene>
    <name evidence="2" type="ORF">SG35_001970</name>
</gene>
<dbReference type="Pfam" id="PF13480">
    <property type="entry name" value="Acetyltransf_6"/>
    <property type="match status" value="1"/>
</dbReference>
<dbReference type="KEGG" id="tact:SG35_001970"/>
<accession>A0AAF0C1X7</accession>
<sequence length="366" mass="43176">MSSQLTFRIWDEQVFSENRQLWQQLLARSDADRLFLSWQWQYAWWKNCSCQKPQLHIIAVYDQEQLVALAPLFSHQKRIKKLLTVRQLQFIGCSYDIHDAVRSDNLDFIIDRQSDITAIDLVLHRAINKLSWHTCLIQSASRNSHVFRLLRTLKGNKSLEILSRTINYIVDFNEDFDSFCKKLKKKIRQKTLLHRRFIAGQLELKTVDFQESDAFIEQLNRLKLRRWNKKVYENQRLKFQQMFTDLCSQSQEISLLSSMMVMDNQAQSAFFGFSCDNQGYFLQYAFDPHYNSKLSLGFLHLGYVIEQGYSQGLKQLQLLPGGGQSDPYKQYLANKLQPQVSVRIISSWWLKALHTLTKIKRSSAKR</sequence>
<reference evidence="2 3" key="1">
    <citation type="journal article" date="2015" name="Genome Announc.">
        <title>Draft Genome Sequences of Marine Isolates of Thalassomonas viridans and Thalassomonas actiniarum.</title>
        <authorList>
            <person name="Olonade I."/>
            <person name="van Zyl L.J."/>
            <person name="Trindade M."/>
        </authorList>
    </citation>
    <scope>NUCLEOTIDE SEQUENCE [LARGE SCALE GENOMIC DNA]</scope>
    <source>
        <strain evidence="2 3">A5K-106</strain>
    </source>
</reference>
<feature type="domain" description="BioF2-like acetyltransferase" evidence="1">
    <location>
        <begin position="182"/>
        <end position="330"/>
    </location>
</feature>
<dbReference type="EMBL" id="CP059735">
    <property type="protein sequence ID" value="WDD99471.1"/>
    <property type="molecule type" value="Genomic_DNA"/>
</dbReference>
<dbReference type="InterPro" id="IPR038740">
    <property type="entry name" value="BioF2-like_GNAT_dom"/>
</dbReference>